<name>D3S0C1_FERPA</name>
<accession>D3S0C1</accession>
<dbReference type="InterPro" id="IPR036390">
    <property type="entry name" value="WH_DNA-bd_sf"/>
</dbReference>
<gene>
    <name evidence="2" type="ordered locus">Ferp_2050</name>
</gene>
<keyword evidence="3" id="KW-1185">Reference proteome</keyword>
<dbReference type="PaxDb" id="589924-Ferp_2050"/>
<dbReference type="Gene3D" id="1.10.10.10">
    <property type="entry name" value="Winged helix-like DNA-binding domain superfamily/Winged helix DNA-binding domain"/>
    <property type="match status" value="1"/>
</dbReference>
<dbReference type="AlphaFoldDB" id="D3S0C1"/>
<dbReference type="Proteomes" id="UP000002613">
    <property type="component" value="Chromosome"/>
</dbReference>
<dbReference type="eggNOG" id="arCOG00394">
    <property type="taxonomic scope" value="Archaea"/>
</dbReference>
<dbReference type="Pfam" id="PF01022">
    <property type="entry name" value="HTH_5"/>
    <property type="match status" value="1"/>
</dbReference>
<dbReference type="InterPro" id="IPR036388">
    <property type="entry name" value="WH-like_DNA-bd_sf"/>
</dbReference>
<reference evidence="2 3" key="2">
    <citation type="journal article" date="2011" name="Stand. Genomic Sci.">
        <title>Complete genome sequence of Ferroglobus placidus AEDII12DO.</title>
        <authorList>
            <person name="Anderson I."/>
            <person name="Risso C."/>
            <person name="Holmes D."/>
            <person name="Lucas S."/>
            <person name="Copeland A."/>
            <person name="Lapidus A."/>
            <person name="Cheng J.F."/>
            <person name="Bruce D."/>
            <person name="Goodwin L."/>
            <person name="Pitluck S."/>
            <person name="Saunders E."/>
            <person name="Brettin T."/>
            <person name="Detter J.C."/>
            <person name="Han C."/>
            <person name="Tapia R."/>
            <person name="Larimer F."/>
            <person name="Land M."/>
            <person name="Hauser L."/>
            <person name="Woyke T."/>
            <person name="Lovley D."/>
            <person name="Kyrpides N."/>
            <person name="Ivanova N."/>
        </authorList>
    </citation>
    <scope>NUCLEOTIDE SEQUENCE [LARGE SCALE GENOMIC DNA]</scope>
    <source>
        <strain evidence="3">DSM 10642 / AEDII12DO</strain>
    </source>
</reference>
<dbReference type="GeneID" id="8779583"/>
<dbReference type="HOGENOM" id="CLU_1425041_0_0_2"/>
<dbReference type="EMBL" id="CP001899">
    <property type="protein sequence ID" value="ADC66184.1"/>
    <property type="molecule type" value="Genomic_DNA"/>
</dbReference>
<dbReference type="InterPro" id="IPR001845">
    <property type="entry name" value="HTH_ArsR_DNA-bd_dom"/>
</dbReference>
<dbReference type="RefSeq" id="WP_012966523.1">
    <property type="nucleotide sequence ID" value="NC_013849.1"/>
</dbReference>
<dbReference type="GO" id="GO:0003700">
    <property type="term" value="F:DNA-binding transcription factor activity"/>
    <property type="evidence" value="ECO:0007669"/>
    <property type="project" value="InterPro"/>
</dbReference>
<dbReference type="SUPFAM" id="SSF46785">
    <property type="entry name" value="Winged helix' DNA-binding domain"/>
    <property type="match status" value="1"/>
</dbReference>
<dbReference type="KEGG" id="fpl:Ferp_2050"/>
<evidence type="ECO:0000313" key="2">
    <source>
        <dbReference type="EMBL" id="ADC66184.1"/>
    </source>
</evidence>
<evidence type="ECO:0000313" key="3">
    <source>
        <dbReference type="Proteomes" id="UP000002613"/>
    </source>
</evidence>
<reference evidence="3" key="1">
    <citation type="submission" date="2010-02" db="EMBL/GenBank/DDBJ databases">
        <title>Complete sequence of Ferroglobus placidus DSM 10642.</title>
        <authorList>
            <consortium name="US DOE Joint Genome Institute"/>
            <person name="Lucas S."/>
            <person name="Copeland A."/>
            <person name="Lapidus A."/>
            <person name="Cheng J.-F."/>
            <person name="Bruce D."/>
            <person name="Goodwin L."/>
            <person name="Pitluck S."/>
            <person name="Saunders E."/>
            <person name="Brettin T."/>
            <person name="Detter J.C."/>
            <person name="Han C."/>
            <person name="Tapia R."/>
            <person name="Larimer F."/>
            <person name="Land M."/>
            <person name="Hauser L."/>
            <person name="Kyrpides N."/>
            <person name="Ivanova N."/>
            <person name="Holmes D."/>
            <person name="Lovley D."/>
            <person name="Kyrpides N."/>
            <person name="Anderson I.J."/>
            <person name="Woyke T."/>
        </authorList>
    </citation>
    <scope>NUCLEOTIDE SEQUENCE [LARGE SCALE GENOMIC DNA]</scope>
    <source>
        <strain evidence="3">DSM 10642 / AEDII12DO</strain>
    </source>
</reference>
<dbReference type="OrthoDB" id="381736at2157"/>
<proteinExistence type="predicted"/>
<dbReference type="InterPro" id="IPR011991">
    <property type="entry name" value="ArsR-like_HTH"/>
</dbReference>
<evidence type="ECO:0000259" key="1">
    <source>
        <dbReference type="Pfam" id="PF01022"/>
    </source>
</evidence>
<sequence>MSRETIGLIVEALSEGPRGWKELKERTGLSDGTLAKYLKKLIEEGLISEEIDKKDRRKKIYKLIPTEKTFELSLQRVIAKLFLIYLRSVLEENEKMEDLERKTGKIVLICLFGGDRGKEICRIMVENFQEFMKDLESDIPERYNREFNELWEDFSKEIMELFKSELRIDPKLLDPKKYWIRFDIDTTEDD</sequence>
<dbReference type="CDD" id="cd00090">
    <property type="entry name" value="HTH_ARSR"/>
    <property type="match status" value="1"/>
</dbReference>
<dbReference type="STRING" id="589924.Ferp_2050"/>
<protein>
    <submittedName>
        <fullName evidence="2">Transcriptional regulator, MarR family</fullName>
    </submittedName>
</protein>
<organism evidence="2 3">
    <name type="scientific">Ferroglobus placidus (strain DSM 10642 / AEDII12DO)</name>
    <dbReference type="NCBI Taxonomy" id="589924"/>
    <lineage>
        <taxon>Archaea</taxon>
        <taxon>Methanobacteriati</taxon>
        <taxon>Methanobacteriota</taxon>
        <taxon>Archaeoglobi</taxon>
        <taxon>Archaeoglobales</taxon>
        <taxon>Archaeoglobaceae</taxon>
        <taxon>Ferroglobus</taxon>
    </lineage>
</organism>
<feature type="domain" description="HTH arsR-type" evidence="1">
    <location>
        <begin position="9"/>
        <end position="48"/>
    </location>
</feature>